<evidence type="ECO:0000313" key="2">
    <source>
        <dbReference type="EMBL" id="WAJ22462.1"/>
    </source>
</evidence>
<sequence length="255" mass="28897">MNVIRTNAPSQTQKNDAITLQEVCRSHDHISLTLPMEEDCIYFLLYDEETLLSVLCAFFTENMDYECSGFTHPGHRQKGYFTKLIETLLDETGDSDLIFPVDESCKDTIHALQAMDASFWYQEHIMELPLTQSIKTSRLKEGSSFDALSLSIASSPEETPIQCVFLLDGKQVGSCCLDALEHGAYFYGFEISEPYRNQGLGSACLSLFLDTYFAHPNARRYKKLFLQVSGLNKPAISLYKKAGFQITESLSYYVY</sequence>
<dbReference type="RefSeq" id="WP_024835367.1">
    <property type="nucleotide sequence ID" value="NZ_CP113524.1"/>
</dbReference>
<protein>
    <submittedName>
        <fullName evidence="2">GNAT family N-acetyltransferase</fullName>
    </submittedName>
</protein>
<gene>
    <name evidence="2" type="ORF">OW255_12840</name>
</gene>
<dbReference type="EMBL" id="CP113524">
    <property type="protein sequence ID" value="WAJ22462.1"/>
    <property type="molecule type" value="Genomic_DNA"/>
</dbReference>
<name>A0ABY7A706_9FIRM</name>
<dbReference type="CDD" id="cd04301">
    <property type="entry name" value="NAT_SF"/>
    <property type="match status" value="1"/>
</dbReference>
<dbReference type="InterPro" id="IPR000182">
    <property type="entry name" value="GNAT_dom"/>
</dbReference>
<dbReference type="SUPFAM" id="SSF55729">
    <property type="entry name" value="Acyl-CoA N-acyltransferases (Nat)"/>
    <property type="match status" value="1"/>
</dbReference>
<feature type="domain" description="N-acetyltransferase" evidence="1">
    <location>
        <begin position="107"/>
        <end position="255"/>
    </location>
</feature>
<evidence type="ECO:0000259" key="1">
    <source>
        <dbReference type="PROSITE" id="PS51186"/>
    </source>
</evidence>
<organism evidence="2 3">
    <name type="scientific">Lacrimispora xylanolytica</name>
    <dbReference type="NCBI Taxonomy" id="29375"/>
    <lineage>
        <taxon>Bacteria</taxon>
        <taxon>Bacillati</taxon>
        <taxon>Bacillota</taxon>
        <taxon>Clostridia</taxon>
        <taxon>Lachnospirales</taxon>
        <taxon>Lachnospiraceae</taxon>
        <taxon>Lacrimispora</taxon>
    </lineage>
</organism>
<dbReference type="PROSITE" id="PS51186">
    <property type="entry name" value="GNAT"/>
    <property type="match status" value="1"/>
</dbReference>
<reference evidence="2" key="1">
    <citation type="submission" date="2022-11" db="EMBL/GenBank/DDBJ databases">
        <title>Lacrimispora xylanolytica sy1, complete genome.</title>
        <authorList>
            <person name="Choi S."/>
        </authorList>
    </citation>
    <scope>NUCLEOTIDE SEQUENCE</scope>
    <source>
        <strain evidence="2">Sy1</strain>
    </source>
</reference>
<proteinExistence type="predicted"/>
<dbReference type="InterPro" id="IPR016181">
    <property type="entry name" value="Acyl_CoA_acyltransferase"/>
</dbReference>
<dbReference type="Pfam" id="PF00583">
    <property type="entry name" value="Acetyltransf_1"/>
    <property type="match status" value="1"/>
</dbReference>
<accession>A0ABY7A706</accession>
<dbReference type="Proteomes" id="UP001163115">
    <property type="component" value="Chromosome"/>
</dbReference>
<dbReference type="Gene3D" id="3.40.630.30">
    <property type="match status" value="2"/>
</dbReference>
<evidence type="ECO:0000313" key="3">
    <source>
        <dbReference type="Proteomes" id="UP001163115"/>
    </source>
</evidence>
<keyword evidence="3" id="KW-1185">Reference proteome</keyword>